<gene>
    <name evidence="2" type="ORF">RJ640_002858</name>
</gene>
<dbReference type="EMBL" id="JAVXUO010001189">
    <property type="protein sequence ID" value="KAK2985149.1"/>
    <property type="molecule type" value="Genomic_DNA"/>
</dbReference>
<evidence type="ECO:0000256" key="1">
    <source>
        <dbReference type="SAM" id="MobiDB-lite"/>
    </source>
</evidence>
<sequence>MSMMGELTFFLGLQIKQSKDGIFINQAKYTKELLKRFDMEASNAFDTPMSSSLKIDKDEKGKDVDIKRYRACLTTFSIRSAASLPSTSTSTKLAKPSLPRAASPKPSSPKPAEPAPSNQLLAGYLAHEFLTKGNLFGQLWDPARAEAAPVSAAPAEPRRNKARGKAEQQQPKPQECSRYAEVADLLKGGGAHLPGIVNPSQLARFLQLR</sequence>
<keyword evidence="3" id="KW-1185">Reference proteome</keyword>
<evidence type="ECO:0008006" key="4">
    <source>
        <dbReference type="Google" id="ProtNLM"/>
    </source>
</evidence>
<name>A0AA88RGL7_9ASTE</name>
<organism evidence="2 3">
    <name type="scientific">Escallonia rubra</name>
    <dbReference type="NCBI Taxonomy" id="112253"/>
    <lineage>
        <taxon>Eukaryota</taxon>
        <taxon>Viridiplantae</taxon>
        <taxon>Streptophyta</taxon>
        <taxon>Embryophyta</taxon>
        <taxon>Tracheophyta</taxon>
        <taxon>Spermatophyta</taxon>
        <taxon>Magnoliopsida</taxon>
        <taxon>eudicotyledons</taxon>
        <taxon>Gunneridae</taxon>
        <taxon>Pentapetalae</taxon>
        <taxon>asterids</taxon>
        <taxon>campanulids</taxon>
        <taxon>Escalloniales</taxon>
        <taxon>Escalloniaceae</taxon>
        <taxon>Escallonia</taxon>
    </lineage>
</organism>
<feature type="region of interest" description="Disordered" evidence="1">
    <location>
        <begin position="87"/>
        <end position="117"/>
    </location>
</feature>
<feature type="compositionally biased region" description="Low complexity" evidence="1">
    <location>
        <begin position="87"/>
        <end position="105"/>
    </location>
</feature>
<evidence type="ECO:0000313" key="3">
    <source>
        <dbReference type="Proteomes" id="UP001187471"/>
    </source>
</evidence>
<accession>A0AA88RGL7</accession>
<comment type="caution">
    <text evidence="2">The sequence shown here is derived from an EMBL/GenBank/DDBJ whole genome shotgun (WGS) entry which is preliminary data.</text>
</comment>
<evidence type="ECO:0000313" key="2">
    <source>
        <dbReference type="EMBL" id="KAK2985149.1"/>
    </source>
</evidence>
<protein>
    <recommendedName>
        <fullName evidence="4">Reverse transcriptase Ty1/copia-type domain-containing protein</fullName>
    </recommendedName>
</protein>
<feature type="region of interest" description="Disordered" evidence="1">
    <location>
        <begin position="148"/>
        <end position="177"/>
    </location>
</feature>
<dbReference type="PANTHER" id="PTHR34657">
    <property type="entry name" value="EMBRYO SAC DEVELOPMENT ARREST 6"/>
    <property type="match status" value="1"/>
</dbReference>
<reference evidence="2" key="1">
    <citation type="submission" date="2022-12" db="EMBL/GenBank/DDBJ databases">
        <title>Draft genome assemblies for two species of Escallonia (Escalloniales).</title>
        <authorList>
            <person name="Chanderbali A."/>
            <person name="Dervinis C."/>
            <person name="Anghel I."/>
            <person name="Soltis D."/>
            <person name="Soltis P."/>
            <person name="Zapata F."/>
        </authorList>
    </citation>
    <scope>NUCLEOTIDE SEQUENCE</scope>
    <source>
        <strain evidence="2">UCBG92.1500</strain>
        <tissue evidence="2">Leaf</tissue>
    </source>
</reference>
<dbReference type="AlphaFoldDB" id="A0AA88RGL7"/>
<proteinExistence type="predicted"/>
<dbReference type="Proteomes" id="UP001187471">
    <property type="component" value="Unassembled WGS sequence"/>
</dbReference>
<dbReference type="PANTHER" id="PTHR34657:SF10">
    <property type="entry name" value="F21M11.6 PROTEIN"/>
    <property type="match status" value="1"/>
</dbReference>